<accession>A0A2A9EY02</accession>
<evidence type="ECO:0000256" key="5">
    <source>
        <dbReference type="ARBA" id="ARBA00022840"/>
    </source>
</evidence>
<evidence type="ECO:0000313" key="9">
    <source>
        <dbReference type="Proteomes" id="UP000224130"/>
    </source>
</evidence>
<evidence type="ECO:0000256" key="1">
    <source>
        <dbReference type="ARBA" id="ARBA00010688"/>
    </source>
</evidence>
<comment type="similarity">
    <text evidence="1">Belongs to the carbohydrate kinase PfkB family.</text>
</comment>
<protein>
    <submittedName>
        <fullName evidence="8">Fructokinase</fullName>
    </submittedName>
</protein>
<sequence>MTTATMLERAPQEPEDGHVLVVGEALIDQVHRADATVDQHPGGSLANVALTLGRLERDVRLATWIADDDHGEVIRNWLRGAGVALVPGSTAAAATSVATAHLDEHGAATYDFDLEWRVPRATRAEGALAVHTGSIAALIEPGATQVRQLLISARADATLTYDPNVRPALMGDPADARTRVEELIALADVVKVSDEDIAWLAPGVEPAEIASAWLALGPALVVVTLGGEEALAVSSNGQQRVAAPPTTVVDTVGAGDSFMGALLDGLWQAGLLGGDRRDALRGIDDGALVALLERCVAVAAVTVSRAGANPPHRTELTRRVGPRRCAD</sequence>
<feature type="domain" description="Carbohydrate kinase PfkB" evidence="7">
    <location>
        <begin position="18"/>
        <end position="311"/>
    </location>
</feature>
<dbReference type="RefSeq" id="WP_342744842.1">
    <property type="nucleotide sequence ID" value="NZ_PDJJ01000001.1"/>
</dbReference>
<organism evidence="8 9">
    <name type="scientific">Isoptericola jiangsuensis</name>
    <dbReference type="NCBI Taxonomy" id="548579"/>
    <lineage>
        <taxon>Bacteria</taxon>
        <taxon>Bacillati</taxon>
        <taxon>Actinomycetota</taxon>
        <taxon>Actinomycetes</taxon>
        <taxon>Micrococcales</taxon>
        <taxon>Promicromonosporaceae</taxon>
        <taxon>Isoptericola</taxon>
    </lineage>
</organism>
<feature type="region of interest" description="Disordered" evidence="6">
    <location>
        <begin position="307"/>
        <end position="327"/>
    </location>
</feature>
<feature type="compositionally biased region" description="Basic and acidic residues" evidence="6">
    <location>
        <begin position="312"/>
        <end position="327"/>
    </location>
</feature>
<dbReference type="Gene3D" id="3.40.1190.20">
    <property type="match status" value="1"/>
</dbReference>
<keyword evidence="9" id="KW-1185">Reference proteome</keyword>
<dbReference type="Pfam" id="PF00294">
    <property type="entry name" value="PfkB"/>
    <property type="match status" value="1"/>
</dbReference>
<keyword evidence="3" id="KW-0547">Nucleotide-binding</keyword>
<evidence type="ECO:0000256" key="4">
    <source>
        <dbReference type="ARBA" id="ARBA00022777"/>
    </source>
</evidence>
<dbReference type="Proteomes" id="UP000224130">
    <property type="component" value="Unassembled WGS sequence"/>
</dbReference>
<dbReference type="GO" id="GO:0016301">
    <property type="term" value="F:kinase activity"/>
    <property type="evidence" value="ECO:0007669"/>
    <property type="project" value="UniProtKB-KW"/>
</dbReference>
<evidence type="ECO:0000256" key="3">
    <source>
        <dbReference type="ARBA" id="ARBA00022741"/>
    </source>
</evidence>
<evidence type="ECO:0000313" key="8">
    <source>
        <dbReference type="EMBL" id="PFG43049.1"/>
    </source>
</evidence>
<dbReference type="InterPro" id="IPR011611">
    <property type="entry name" value="PfkB_dom"/>
</dbReference>
<dbReference type="GO" id="GO:0005524">
    <property type="term" value="F:ATP binding"/>
    <property type="evidence" value="ECO:0007669"/>
    <property type="project" value="UniProtKB-KW"/>
</dbReference>
<dbReference type="EMBL" id="PDJJ01000001">
    <property type="protein sequence ID" value="PFG43049.1"/>
    <property type="molecule type" value="Genomic_DNA"/>
</dbReference>
<dbReference type="CDD" id="cd01167">
    <property type="entry name" value="bac_FRK"/>
    <property type="match status" value="1"/>
</dbReference>
<evidence type="ECO:0000256" key="6">
    <source>
        <dbReference type="SAM" id="MobiDB-lite"/>
    </source>
</evidence>
<dbReference type="AlphaFoldDB" id="A0A2A9EY02"/>
<dbReference type="InterPro" id="IPR029056">
    <property type="entry name" value="Ribokinase-like"/>
</dbReference>
<name>A0A2A9EY02_9MICO</name>
<evidence type="ECO:0000259" key="7">
    <source>
        <dbReference type="Pfam" id="PF00294"/>
    </source>
</evidence>
<proteinExistence type="inferred from homology"/>
<dbReference type="SUPFAM" id="SSF53613">
    <property type="entry name" value="Ribokinase-like"/>
    <property type="match status" value="1"/>
</dbReference>
<dbReference type="PROSITE" id="PS00584">
    <property type="entry name" value="PFKB_KINASES_2"/>
    <property type="match status" value="1"/>
</dbReference>
<keyword evidence="2" id="KW-0808">Transferase</keyword>
<evidence type="ECO:0000256" key="2">
    <source>
        <dbReference type="ARBA" id="ARBA00022679"/>
    </source>
</evidence>
<gene>
    <name evidence="8" type="ORF">ATJ88_1731</name>
</gene>
<reference evidence="8 9" key="1">
    <citation type="submission" date="2017-10" db="EMBL/GenBank/DDBJ databases">
        <title>Sequencing the genomes of 1000 actinobacteria strains.</title>
        <authorList>
            <person name="Klenk H.-P."/>
        </authorList>
    </citation>
    <scope>NUCLEOTIDE SEQUENCE [LARGE SCALE GENOMIC DNA]</scope>
    <source>
        <strain evidence="8 9">DSM 21863</strain>
    </source>
</reference>
<dbReference type="InterPro" id="IPR050306">
    <property type="entry name" value="PfkB_Carbo_kinase"/>
</dbReference>
<comment type="caution">
    <text evidence="8">The sequence shown here is derived from an EMBL/GenBank/DDBJ whole genome shotgun (WGS) entry which is preliminary data.</text>
</comment>
<keyword evidence="4 8" id="KW-0418">Kinase</keyword>
<keyword evidence="5" id="KW-0067">ATP-binding</keyword>
<dbReference type="PANTHER" id="PTHR43085:SF1">
    <property type="entry name" value="PSEUDOURIDINE KINASE-RELATED"/>
    <property type="match status" value="1"/>
</dbReference>
<dbReference type="InterPro" id="IPR002173">
    <property type="entry name" value="Carboh/pur_kinase_PfkB_CS"/>
</dbReference>
<dbReference type="PANTHER" id="PTHR43085">
    <property type="entry name" value="HEXOKINASE FAMILY MEMBER"/>
    <property type="match status" value="1"/>
</dbReference>